<dbReference type="OrthoDB" id="94360at2759"/>
<gene>
    <name evidence="2" type="ORF">JG687_00016743</name>
</gene>
<dbReference type="EMBL" id="JAENGZ010001755">
    <property type="protein sequence ID" value="KAG6946376.1"/>
    <property type="molecule type" value="Genomic_DNA"/>
</dbReference>
<dbReference type="Proteomes" id="UP000688947">
    <property type="component" value="Unassembled WGS sequence"/>
</dbReference>
<name>A0A8T1TTR3_9STRA</name>
<protein>
    <submittedName>
        <fullName evidence="2">Uncharacterized protein</fullName>
    </submittedName>
</protein>
<dbReference type="VEuPathDB" id="FungiDB:PC110_g9841"/>
<proteinExistence type="predicted"/>
<feature type="non-terminal residue" evidence="2">
    <location>
        <position position="1"/>
    </location>
</feature>
<organism evidence="2 3">
    <name type="scientific">Phytophthora cactorum</name>
    <dbReference type="NCBI Taxonomy" id="29920"/>
    <lineage>
        <taxon>Eukaryota</taxon>
        <taxon>Sar</taxon>
        <taxon>Stramenopiles</taxon>
        <taxon>Oomycota</taxon>
        <taxon>Peronosporomycetes</taxon>
        <taxon>Peronosporales</taxon>
        <taxon>Peronosporaceae</taxon>
        <taxon>Phytophthora</taxon>
    </lineage>
</organism>
<evidence type="ECO:0000256" key="1">
    <source>
        <dbReference type="SAM" id="MobiDB-lite"/>
    </source>
</evidence>
<feature type="region of interest" description="Disordered" evidence="1">
    <location>
        <begin position="1"/>
        <end position="29"/>
    </location>
</feature>
<evidence type="ECO:0000313" key="2">
    <source>
        <dbReference type="EMBL" id="KAG6946376.1"/>
    </source>
</evidence>
<comment type="caution">
    <text evidence="2">The sequence shown here is derived from an EMBL/GenBank/DDBJ whole genome shotgun (WGS) entry which is preliminary data.</text>
</comment>
<reference evidence="2" key="1">
    <citation type="submission" date="2021-01" db="EMBL/GenBank/DDBJ databases">
        <title>Phytophthora aleatoria, a newly-described species from Pinus radiata is distinct from Phytophthora cactorum isolates based on comparative genomics.</title>
        <authorList>
            <person name="Mcdougal R."/>
            <person name="Panda P."/>
            <person name="Williams N."/>
            <person name="Studholme D.J."/>
        </authorList>
    </citation>
    <scope>NUCLEOTIDE SEQUENCE</scope>
    <source>
        <strain evidence="2">NZFS 3830</strain>
    </source>
</reference>
<accession>A0A8T1TTR3</accession>
<dbReference type="AlphaFoldDB" id="A0A8T1TTR3"/>
<sequence length="132" mass="15217">MRGYQVPSLEDTNSDFNAEQVPSKEEEPGQYCVHMQKRKQVRWKIDKTLSPELSKTVEEASTPFGVLARLHKMFVGTTKLSLVRQLRAVNKMRYEKGMNLLTVIGELKRGFTKFENMGMPLLDILKPYILVL</sequence>
<evidence type="ECO:0000313" key="3">
    <source>
        <dbReference type="Proteomes" id="UP000688947"/>
    </source>
</evidence>